<gene>
    <name evidence="2" type="ORF">SAMN04487992_104373</name>
</gene>
<evidence type="ECO:0008006" key="4">
    <source>
        <dbReference type="Google" id="ProtNLM"/>
    </source>
</evidence>
<feature type="chain" id="PRO_5010194023" description="Outer membrane lipoprotein-sorting protein" evidence="1">
    <location>
        <begin position="28"/>
        <end position="266"/>
    </location>
</feature>
<sequence>MSLTMKLSFKNTLASAIVVFAFTFSIAAQNTDTKSASLLDALETVNGGYKKLSTKKDVEFTYVYDNFEKGKDVSLERHIFNGEQSWASYSQHDLNVLPGKKGTAVQSLVDGTPALTLEGKAITDPKAIGGTKFLREVNFYWFAMMYKLKNEGANYKFLGTEKVGNITYDKVSLTYSSDVTNKEQNDEYILYFNPETHLVDQFYFSLPAWGINKPVLKMNLTYETIDGILVSTVRKGFGPDGSPMGVFTFSNVKFNNGFKKEAFLLK</sequence>
<keyword evidence="1" id="KW-0732">Signal</keyword>
<protein>
    <recommendedName>
        <fullName evidence="4">Outer membrane lipoprotein-sorting protein</fullName>
    </recommendedName>
</protein>
<proteinExistence type="predicted"/>
<keyword evidence="3" id="KW-1185">Reference proteome</keyword>
<organism evidence="2 3">
    <name type="scientific">Cellulophaga baltica</name>
    <dbReference type="NCBI Taxonomy" id="76594"/>
    <lineage>
        <taxon>Bacteria</taxon>
        <taxon>Pseudomonadati</taxon>
        <taxon>Bacteroidota</taxon>
        <taxon>Flavobacteriia</taxon>
        <taxon>Flavobacteriales</taxon>
        <taxon>Flavobacteriaceae</taxon>
        <taxon>Cellulophaga</taxon>
    </lineage>
</organism>
<dbReference type="Proteomes" id="UP000182114">
    <property type="component" value="Unassembled WGS sequence"/>
</dbReference>
<accession>A0A1G7GGW7</accession>
<dbReference type="AlphaFoldDB" id="A0A1G7GGW7"/>
<evidence type="ECO:0000313" key="2">
    <source>
        <dbReference type="EMBL" id="SDE87367.1"/>
    </source>
</evidence>
<name>A0A1G7GGW7_9FLAO</name>
<evidence type="ECO:0000256" key="1">
    <source>
        <dbReference type="SAM" id="SignalP"/>
    </source>
</evidence>
<dbReference type="eggNOG" id="ENOG502Z81I">
    <property type="taxonomic scope" value="Bacteria"/>
</dbReference>
<feature type="signal peptide" evidence="1">
    <location>
        <begin position="1"/>
        <end position="27"/>
    </location>
</feature>
<dbReference type="EMBL" id="FNBD01000004">
    <property type="protein sequence ID" value="SDE87367.1"/>
    <property type="molecule type" value="Genomic_DNA"/>
</dbReference>
<evidence type="ECO:0000313" key="3">
    <source>
        <dbReference type="Proteomes" id="UP000182114"/>
    </source>
</evidence>
<reference evidence="3" key="1">
    <citation type="submission" date="2016-10" db="EMBL/GenBank/DDBJ databases">
        <authorList>
            <person name="Varghese N."/>
            <person name="Submissions S."/>
        </authorList>
    </citation>
    <scope>NUCLEOTIDE SEQUENCE [LARGE SCALE GENOMIC DNA]</scope>
    <source>
        <strain evidence="3">DSM 24729</strain>
    </source>
</reference>